<accession>A0A2S0MBN2</accession>
<dbReference type="AlphaFoldDB" id="A0A2S0MBN2"/>
<dbReference type="RefSeq" id="WP_106701872.1">
    <property type="nucleotide sequence ID" value="NZ_CP027666.1"/>
</dbReference>
<dbReference type="GO" id="GO:0050385">
    <property type="term" value="F:ureidoglycolate lyase activity"/>
    <property type="evidence" value="ECO:0007669"/>
    <property type="project" value="UniProtKB-EC"/>
</dbReference>
<dbReference type="EMBL" id="CP027666">
    <property type="protein sequence ID" value="AVO33312.1"/>
    <property type="molecule type" value="Genomic_DNA"/>
</dbReference>
<dbReference type="InterPro" id="IPR024060">
    <property type="entry name" value="Ureidoglycolate_lyase_dom_sf"/>
</dbReference>
<organism evidence="5 6">
    <name type="scientific">Ottowia oryzae</name>
    <dbReference type="NCBI Taxonomy" id="2109914"/>
    <lineage>
        <taxon>Bacteria</taxon>
        <taxon>Pseudomonadati</taxon>
        <taxon>Pseudomonadota</taxon>
        <taxon>Betaproteobacteria</taxon>
        <taxon>Burkholderiales</taxon>
        <taxon>Comamonadaceae</taxon>
        <taxon>Ottowia</taxon>
    </lineage>
</organism>
<dbReference type="GO" id="GO:0006144">
    <property type="term" value="P:purine nucleobase metabolic process"/>
    <property type="evidence" value="ECO:0007669"/>
    <property type="project" value="UniProtKB-KW"/>
</dbReference>
<dbReference type="SUPFAM" id="SSF51182">
    <property type="entry name" value="RmlC-like cupins"/>
    <property type="match status" value="1"/>
</dbReference>
<keyword evidence="6" id="KW-1185">Reference proteome</keyword>
<dbReference type="PIRSF" id="PIRSF017306">
    <property type="entry name" value="Ureidogly_hydro"/>
    <property type="match status" value="1"/>
</dbReference>
<dbReference type="InterPro" id="IPR047233">
    <property type="entry name" value="UAH_cupin"/>
</dbReference>
<evidence type="ECO:0000256" key="3">
    <source>
        <dbReference type="ARBA" id="ARBA00023239"/>
    </source>
</evidence>
<keyword evidence="5" id="KW-0378">Hydrolase</keyword>
<evidence type="ECO:0000256" key="2">
    <source>
        <dbReference type="ARBA" id="ARBA00022631"/>
    </source>
</evidence>
<keyword evidence="3" id="KW-0456">Lyase</keyword>
<dbReference type="PANTHER" id="PTHR21221:SF1">
    <property type="entry name" value="UREIDOGLYCOLATE LYASE"/>
    <property type="match status" value="1"/>
</dbReference>
<dbReference type="Proteomes" id="UP000239709">
    <property type="component" value="Chromosome"/>
</dbReference>
<keyword evidence="2" id="KW-0659">Purine metabolism</keyword>
<evidence type="ECO:0000256" key="4">
    <source>
        <dbReference type="ARBA" id="ARBA00047684"/>
    </source>
</evidence>
<reference evidence="5 6" key="1">
    <citation type="submission" date="2018-03" db="EMBL/GenBank/DDBJ databases">
        <title>Genome sequencing of Ottowia sp.</title>
        <authorList>
            <person name="Kim S.-J."/>
            <person name="Heo J."/>
            <person name="Kwon S.-W."/>
        </authorList>
    </citation>
    <scope>NUCLEOTIDE SEQUENCE [LARGE SCALE GENOMIC DNA]</scope>
    <source>
        <strain evidence="5 6">KADR8-3</strain>
    </source>
</reference>
<dbReference type="OrthoDB" id="9804602at2"/>
<dbReference type="KEGG" id="otk:C6570_02855"/>
<name>A0A2S0MBN2_9BURK</name>
<dbReference type="CDD" id="cd20298">
    <property type="entry name" value="cupin_UAH"/>
    <property type="match status" value="1"/>
</dbReference>
<dbReference type="InterPro" id="IPR011051">
    <property type="entry name" value="RmlC_Cupin_sf"/>
</dbReference>
<dbReference type="Gene3D" id="2.60.120.480">
    <property type="entry name" value="Ureidoglycolate hydrolase"/>
    <property type="match status" value="1"/>
</dbReference>
<proteinExistence type="predicted"/>
<comment type="subunit">
    <text evidence="1">Homodimer.</text>
</comment>
<dbReference type="GO" id="GO:0000256">
    <property type="term" value="P:allantoin catabolic process"/>
    <property type="evidence" value="ECO:0007669"/>
    <property type="project" value="InterPro"/>
</dbReference>
<dbReference type="InterPro" id="IPR007247">
    <property type="entry name" value="Ureidogly_lyase"/>
</dbReference>
<comment type="catalytic activity">
    <reaction evidence="4">
        <text>(S)-ureidoglycolate = urea + glyoxylate</text>
        <dbReference type="Rhea" id="RHEA:11304"/>
        <dbReference type="ChEBI" id="CHEBI:16199"/>
        <dbReference type="ChEBI" id="CHEBI:36655"/>
        <dbReference type="ChEBI" id="CHEBI:57296"/>
        <dbReference type="EC" id="4.3.2.3"/>
    </reaction>
</comment>
<evidence type="ECO:0000256" key="1">
    <source>
        <dbReference type="ARBA" id="ARBA00011738"/>
    </source>
</evidence>
<evidence type="ECO:0000313" key="6">
    <source>
        <dbReference type="Proteomes" id="UP000239709"/>
    </source>
</evidence>
<gene>
    <name evidence="5" type="ORF">C6570_02855</name>
</gene>
<sequence length="174" mass="18339">MASAPRVPLALRPLTAQAFAPFGQVIDTQSASQRVAINAGTCQRHHDLGRPSADGGALAFNLFVADAVACPAPLRLMERHHRGSQSFAPFGAALRMGIVVAAPTLDAAALAPEHLHGFITDGHQGINLNAGVWHHPLLALDAGPWLVVDRVGAPGDAPDCEVLDISHWHLEVKN</sequence>
<dbReference type="Pfam" id="PF04115">
    <property type="entry name" value="Ureidogly_lyase"/>
    <property type="match status" value="1"/>
</dbReference>
<evidence type="ECO:0000313" key="5">
    <source>
        <dbReference type="EMBL" id="AVO33312.1"/>
    </source>
</evidence>
<dbReference type="GO" id="GO:0004848">
    <property type="term" value="F:ureidoglycolate hydrolase activity"/>
    <property type="evidence" value="ECO:0007669"/>
    <property type="project" value="InterPro"/>
</dbReference>
<protein>
    <submittedName>
        <fullName evidence="5">Ureidoglycolate hydrolase</fullName>
    </submittedName>
</protein>
<dbReference type="PANTHER" id="PTHR21221">
    <property type="entry name" value="UREIDOGLYCOLATE HYDROLASE"/>
    <property type="match status" value="1"/>
</dbReference>